<dbReference type="STRING" id="1844972.A7K91_02640"/>
<comment type="caution">
    <text evidence="3">The sequence shown here is derived from an EMBL/GenBank/DDBJ whole genome shotgun (WGS) entry which is preliminary data.</text>
</comment>
<dbReference type="InterPro" id="IPR025377">
    <property type="entry name" value="DUF4367"/>
</dbReference>
<evidence type="ECO:0000256" key="1">
    <source>
        <dbReference type="SAM" id="Phobius"/>
    </source>
</evidence>
<name>A0A1A5YUK0_9BACL</name>
<evidence type="ECO:0000313" key="4">
    <source>
        <dbReference type="Proteomes" id="UP000092024"/>
    </source>
</evidence>
<feature type="transmembrane region" description="Helical" evidence="1">
    <location>
        <begin position="49"/>
        <end position="70"/>
    </location>
</feature>
<dbReference type="AlphaFoldDB" id="A0A1A5YUK0"/>
<keyword evidence="4" id="KW-1185">Reference proteome</keyword>
<sequence>MRTDPLSELSEFRKHINEALQEITVTERLRSQTTRRIFNRHALPSLSSIIGRLLLLGVTALLFFTIGLLAPLNMERPNGSEPNPGNEWTEIGTPEINIGLDSIAPLVDLPAYVPDGYQLKQLIVAPQEERSELIYTAEDSAFTLSLEAKPLLDDMADFRKVDIPHIEAWIRQSAPNELELRWSKKNKHYRLTGTITEEEAIKVAESL</sequence>
<gene>
    <name evidence="3" type="ORF">A7K91_02640</name>
</gene>
<accession>A0A1A5YUK0</accession>
<keyword evidence="1" id="KW-1133">Transmembrane helix</keyword>
<dbReference type="Proteomes" id="UP000092024">
    <property type="component" value="Unassembled WGS sequence"/>
</dbReference>
<keyword evidence="1" id="KW-0812">Transmembrane</keyword>
<reference evidence="3 4" key="1">
    <citation type="submission" date="2016-05" db="EMBL/GenBank/DDBJ databases">
        <title>Paenibacillus oryzae. sp. nov., isolated from the rice root.</title>
        <authorList>
            <person name="Zhang J."/>
            <person name="Zhang X."/>
        </authorList>
    </citation>
    <scope>NUCLEOTIDE SEQUENCE [LARGE SCALE GENOMIC DNA]</scope>
    <source>
        <strain evidence="3 4">1DrF-4</strain>
    </source>
</reference>
<dbReference type="Pfam" id="PF14285">
    <property type="entry name" value="DUF4367"/>
    <property type="match status" value="1"/>
</dbReference>
<organism evidence="3 4">
    <name type="scientific">Paenibacillus oryzae</name>
    <dbReference type="NCBI Taxonomy" id="1844972"/>
    <lineage>
        <taxon>Bacteria</taxon>
        <taxon>Bacillati</taxon>
        <taxon>Bacillota</taxon>
        <taxon>Bacilli</taxon>
        <taxon>Bacillales</taxon>
        <taxon>Paenibacillaceae</taxon>
        <taxon>Paenibacillus</taxon>
    </lineage>
</organism>
<feature type="domain" description="DUF4367" evidence="2">
    <location>
        <begin position="110"/>
        <end position="207"/>
    </location>
</feature>
<protein>
    <recommendedName>
        <fullName evidence="2">DUF4367 domain-containing protein</fullName>
    </recommendedName>
</protein>
<proteinExistence type="predicted"/>
<evidence type="ECO:0000259" key="2">
    <source>
        <dbReference type="Pfam" id="PF14285"/>
    </source>
</evidence>
<evidence type="ECO:0000313" key="3">
    <source>
        <dbReference type="EMBL" id="OBR69297.1"/>
    </source>
</evidence>
<keyword evidence="1" id="KW-0472">Membrane</keyword>
<dbReference type="EMBL" id="LYPA01000019">
    <property type="protein sequence ID" value="OBR69297.1"/>
    <property type="molecule type" value="Genomic_DNA"/>
</dbReference>